<dbReference type="OrthoDB" id="5153231at2759"/>
<dbReference type="GeneID" id="36541028"/>
<sequence>MEGLFSKHAEKILRKIFRKDLLEQLPAEILLRICEVMGPCWYLTVLGETQRLMGALEGKREPQQNSLNLDQTRTVWISRITYHGVSYVSRLRDKPLRFTELSDQIQLRIPRRISKIVASVDGIGVRGIKFLEHTADAPLLDKSPWYEVLPVRDTDQKIFVNSNSLFIKRIQLERELRGVPYIWSTPCPPTVPLTSFYRASRKSLGNVRVHYIKFDPHVRGLLACCTQYGLVGIHGLTDTSTTFRAFVDLMYRRRPESHKHWMYFPFNPQESIIAAWVRRLVFGNHGNCPPLLLTSRGRTITFGPQLPSDVYGPYRYELLGGIRDGPISGIFHDGLNLAPNFELDESIGSYYNHDANYIKDIGVTCDNESSVEARKTLPANIHMDPPTFAPDGDRLAGTWYMTSASLCNIAKAQICRDTDQSHRPCLGLLLYYDDGHMEAIGQIRWDRDVSEEVDRPTYIVNAVIDGKNYIKDVLNRVYGSELTRGESTWQNLPASGTIRWWFSERGDQIRID</sequence>
<accession>A0A2I1D3I5</accession>
<dbReference type="RefSeq" id="XP_024693028.1">
    <property type="nucleotide sequence ID" value="XM_024833504.1"/>
</dbReference>
<organism evidence="1 2">
    <name type="scientific">Aspergillus campestris (strain IBT 28561)</name>
    <dbReference type="NCBI Taxonomy" id="1392248"/>
    <lineage>
        <taxon>Eukaryota</taxon>
        <taxon>Fungi</taxon>
        <taxon>Dikarya</taxon>
        <taxon>Ascomycota</taxon>
        <taxon>Pezizomycotina</taxon>
        <taxon>Eurotiomycetes</taxon>
        <taxon>Eurotiomycetidae</taxon>
        <taxon>Eurotiales</taxon>
        <taxon>Aspergillaceae</taxon>
        <taxon>Aspergillus</taxon>
        <taxon>Aspergillus subgen. Circumdati</taxon>
    </lineage>
</organism>
<dbReference type="AlphaFoldDB" id="A0A2I1D3I5"/>
<comment type="caution">
    <text evidence="1">The sequence shown here is derived from an EMBL/GenBank/DDBJ whole genome shotgun (WGS) entry which is preliminary data.</text>
</comment>
<name>A0A2I1D3I5_ASPC2</name>
<gene>
    <name evidence="1" type="ORF">P168DRAFT_236040</name>
</gene>
<keyword evidence="2" id="KW-1185">Reference proteome</keyword>
<protein>
    <submittedName>
        <fullName evidence="1">Uncharacterized protein</fullName>
    </submittedName>
</protein>
<evidence type="ECO:0000313" key="1">
    <source>
        <dbReference type="EMBL" id="PKY04434.1"/>
    </source>
</evidence>
<reference evidence="1" key="1">
    <citation type="submission" date="2016-12" db="EMBL/GenBank/DDBJ databases">
        <title>The genomes of Aspergillus section Nigri reveals drivers in fungal speciation.</title>
        <authorList>
            <consortium name="DOE Joint Genome Institute"/>
            <person name="Vesth T.C."/>
            <person name="Nybo J."/>
            <person name="Theobald S."/>
            <person name="Brandl J."/>
            <person name="Frisvad J.C."/>
            <person name="Nielsen K.F."/>
            <person name="Lyhne E.K."/>
            <person name="Kogle M.E."/>
            <person name="Kuo A."/>
            <person name="Riley R."/>
            <person name="Clum A."/>
            <person name="Nolan M."/>
            <person name="Lipzen A."/>
            <person name="Salamov A."/>
            <person name="Henrissat B."/>
            <person name="Wiebenga A."/>
            <person name="De vries R.P."/>
            <person name="Grigoriev I.V."/>
            <person name="Mortensen U.H."/>
            <person name="Andersen M.R."/>
            <person name="Baker S.E."/>
        </authorList>
    </citation>
    <scope>NUCLEOTIDE SEQUENCE</scope>
    <source>
        <strain evidence="1">IBT 28561</strain>
    </source>
</reference>
<proteinExistence type="predicted"/>
<dbReference type="EMBL" id="MSFM01000006">
    <property type="protein sequence ID" value="PKY04434.1"/>
    <property type="molecule type" value="Genomic_DNA"/>
</dbReference>
<dbReference type="Proteomes" id="UP000234254">
    <property type="component" value="Unassembled WGS sequence"/>
</dbReference>
<dbReference type="VEuPathDB" id="FungiDB:P168DRAFT_236040"/>
<evidence type="ECO:0000313" key="2">
    <source>
        <dbReference type="Proteomes" id="UP000234254"/>
    </source>
</evidence>